<gene>
    <name evidence="3" type="ORF">I553_7775</name>
</gene>
<accession>X8ARF1</accession>
<protein>
    <submittedName>
        <fullName evidence="3">Carboxymuconolactone decarboxylase family protein</fullName>
    </submittedName>
</protein>
<name>X8ARF1_MYCXE</name>
<dbReference type="PATRIC" id="fig|1299334.3.peg.5150"/>
<feature type="region of interest" description="Disordered" evidence="1">
    <location>
        <begin position="222"/>
        <end position="243"/>
    </location>
</feature>
<dbReference type="GO" id="GO:0051920">
    <property type="term" value="F:peroxiredoxin activity"/>
    <property type="evidence" value="ECO:0007669"/>
    <property type="project" value="InterPro"/>
</dbReference>
<sequence>MPCRDLPEFPTVTPASHEDRLVLHQAPPDQTGGRQTATMLEPLRMYAHVPRLLNAYGRLEQASAKLDLLDRRHRALAELKAATTVRCEYCIDLGSQIARRWGLSDEELLALPTYRTAACFSQQDRLVLDYAAAMSRTPVEVSDELVDALRSFFTTAALVELTYVIALENLRARFNLALASVRRASPRAWSARCRTPASSDRRRVAGGAIRRGAPAIERSCLPDAGFGSRRRGRGAGSLAAADP</sequence>
<dbReference type="PANTHER" id="PTHR34846:SF10">
    <property type="entry name" value="CYTOPLASMIC PROTEIN"/>
    <property type="match status" value="1"/>
</dbReference>
<evidence type="ECO:0000259" key="2">
    <source>
        <dbReference type="Pfam" id="PF02627"/>
    </source>
</evidence>
<dbReference type="InterPro" id="IPR003779">
    <property type="entry name" value="CMD-like"/>
</dbReference>
<proteinExistence type="predicted"/>
<evidence type="ECO:0000256" key="1">
    <source>
        <dbReference type="SAM" id="MobiDB-lite"/>
    </source>
</evidence>
<comment type="caution">
    <text evidence="3">The sequence shown here is derived from an EMBL/GenBank/DDBJ whole genome shotgun (WGS) entry which is preliminary data.</text>
</comment>
<feature type="domain" description="Carboxymuconolactone decarboxylase-like" evidence="2">
    <location>
        <begin position="50"/>
        <end position="131"/>
    </location>
</feature>
<dbReference type="AlphaFoldDB" id="X8ARF1"/>
<evidence type="ECO:0000313" key="3">
    <source>
        <dbReference type="EMBL" id="EUA33365.1"/>
    </source>
</evidence>
<dbReference type="PANTHER" id="PTHR34846">
    <property type="entry name" value="4-CARBOXYMUCONOLACTONE DECARBOXYLASE FAMILY PROTEIN (AFU_ORTHOLOGUE AFUA_6G11590)"/>
    <property type="match status" value="1"/>
</dbReference>
<dbReference type="Pfam" id="PF02627">
    <property type="entry name" value="CMD"/>
    <property type="match status" value="1"/>
</dbReference>
<dbReference type="InterPro" id="IPR029032">
    <property type="entry name" value="AhpD-like"/>
</dbReference>
<reference evidence="3" key="1">
    <citation type="submission" date="2014-01" db="EMBL/GenBank/DDBJ databases">
        <authorList>
            <person name="Brown-Elliot B."/>
            <person name="Wallace R."/>
            <person name="Lenaerts A."/>
            <person name="Ordway D."/>
            <person name="DeGroote M.A."/>
            <person name="Parker T."/>
            <person name="Sizemore C."/>
            <person name="Tallon L.J."/>
            <person name="Sadzewicz L.K."/>
            <person name="Sengamalay N."/>
            <person name="Fraser C.M."/>
            <person name="Hine E."/>
            <person name="Shefchek K.A."/>
            <person name="Das S.P."/>
            <person name="Tettelin H."/>
        </authorList>
    </citation>
    <scope>NUCLEOTIDE SEQUENCE [LARGE SCALE GENOMIC DNA]</scope>
    <source>
        <strain evidence="3">4042</strain>
    </source>
</reference>
<dbReference type="Gene3D" id="1.20.1290.10">
    <property type="entry name" value="AhpD-like"/>
    <property type="match status" value="1"/>
</dbReference>
<dbReference type="SUPFAM" id="SSF69118">
    <property type="entry name" value="AhpD-like"/>
    <property type="match status" value="1"/>
</dbReference>
<dbReference type="EMBL" id="JAOB01000047">
    <property type="protein sequence ID" value="EUA33365.1"/>
    <property type="molecule type" value="Genomic_DNA"/>
</dbReference>
<organism evidence="3">
    <name type="scientific">Mycobacterium xenopi 4042</name>
    <dbReference type="NCBI Taxonomy" id="1299334"/>
    <lineage>
        <taxon>Bacteria</taxon>
        <taxon>Bacillati</taxon>
        <taxon>Actinomycetota</taxon>
        <taxon>Actinomycetes</taxon>
        <taxon>Mycobacteriales</taxon>
        <taxon>Mycobacteriaceae</taxon>
        <taxon>Mycobacterium</taxon>
    </lineage>
</organism>